<dbReference type="InterPro" id="IPR036514">
    <property type="entry name" value="SGNH_hydro_sf"/>
</dbReference>
<accession>A0AAP4BQ52</accession>
<dbReference type="Pfam" id="PF13472">
    <property type="entry name" value="Lipase_GDSL_2"/>
    <property type="match status" value="1"/>
</dbReference>
<organism evidence="3 4">
    <name type="scientific">Corynebacterium pseudodiphtheriticum</name>
    <dbReference type="NCBI Taxonomy" id="37637"/>
    <lineage>
        <taxon>Bacteria</taxon>
        <taxon>Bacillati</taxon>
        <taxon>Actinomycetota</taxon>
        <taxon>Actinomycetes</taxon>
        <taxon>Mycobacteriales</taxon>
        <taxon>Corynebacteriaceae</taxon>
        <taxon>Corynebacterium</taxon>
    </lineage>
</organism>
<proteinExistence type="predicted"/>
<feature type="domain" description="SGNH hydrolase-type esterase" evidence="2">
    <location>
        <begin position="37"/>
        <end position="269"/>
    </location>
</feature>
<feature type="chain" id="PRO_5042990354" evidence="1">
    <location>
        <begin position="23"/>
        <end position="279"/>
    </location>
</feature>
<protein>
    <submittedName>
        <fullName evidence="3">GDSL-type esterase/lipase family protein</fullName>
    </submittedName>
</protein>
<dbReference type="Gene3D" id="3.40.50.1110">
    <property type="entry name" value="SGNH hydrolase"/>
    <property type="match status" value="2"/>
</dbReference>
<evidence type="ECO:0000259" key="2">
    <source>
        <dbReference type="Pfam" id="PF13472"/>
    </source>
</evidence>
<evidence type="ECO:0000256" key="1">
    <source>
        <dbReference type="SAM" id="SignalP"/>
    </source>
</evidence>
<dbReference type="RefSeq" id="WP_284588786.1">
    <property type="nucleotide sequence ID" value="NZ_JASNUC010000003.1"/>
</dbReference>
<dbReference type="EMBL" id="JASNVH010000002">
    <property type="protein sequence ID" value="MDK4306173.1"/>
    <property type="molecule type" value="Genomic_DNA"/>
</dbReference>
<evidence type="ECO:0000313" key="4">
    <source>
        <dbReference type="Proteomes" id="UP001224412"/>
    </source>
</evidence>
<comment type="caution">
    <text evidence="3">The sequence shown here is derived from an EMBL/GenBank/DDBJ whole genome shotgun (WGS) entry which is preliminary data.</text>
</comment>
<dbReference type="SUPFAM" id="SSF52266">
    <property type="entry name" value="SGNH hydrolase"/>
    <property type="match status" value="1"/>
</dbReference>
<dbReference type="Proteomes" id="UP001224412">
    <property type="component" value="Unassembled WGS sequence"/>
</dbReference>
<keyword evidence="1" id="KW-0732">Signal</keyword>
<sequence>MKIRKVLAAAAAAVVGVTGAMAYAPVAEAQQRNVVLFGDSLLANPPHKFVDFVNPGFTTGVTLAEHSSCPKGVDRVGVELERRHGARVSDFSCSGAATYGTLNNHSPLAMQVDQALHSQQLNPGTTNVHMQIGLNDNFKGFGIYAHQKQAYRDYVGHQIDRIRHAAPNARIQILGYPEMIGAHDFVCPVHFNQVDLNFPFAPLGNSLRAVADWQRTVAADKNVEYFDLARATHGHGQCAPKAQRWVSGFLDNQSDPYNMTFHYTHEGNRHIADIIAGTW</sequence>
<dbReference type="InterPro" id="IPR013830">
    <property type="entry name" value="SGNH_hydro"/>
</dbReference>
<evidence type="ECO:0000313" key="3">
    <source>
        <dbReference type="EMBL" id="MDK4306173.1"/>
    </source>
</evidence>
<feature type="signal peptide" evidence="1">
    <location>
        <begin position="1"/>
        <end position="22"/>
    </location>
</feature>
<gene>
    <name evidence="3" type="ORF">QPX42_01180</name>
</gene>
<reference evidence="3" key="1">
    <citation type="submission" date="2023-05" db="EMBL/GenBank/DDBJ databases">
        <title>Metabolic capabilities are highly conserved among human nasal-associated Corynebacterium species in pangenomic analyses.</title>
        <authorList>
            <person name="Tran T.H."/>
            <person name="Roberts A.Q."/>
            <person name="Escapa I.F."/>
            <person name="Gao W."/>
            <person name="Conlan S."/>
            <person name="Kong H."/>
            <person name="Segre J.A."/>
            <person name="Kelly M.S."/>
            <person name="Lemon K.P."/>
        </authorList>
    </citation>
    <scope>NUCLEOTIDE SEQUENCE</scope>
    <source>
        <strain evidence="3">KPL2773</strain>
    </source>
</reference>
<dbReference type="AlphaFoldDB" id="A0AAP4BQ52"/>
<name>A0AAP4BQ52_9CORY</name>